<accession>A0ABT6I3A8</accession>
<dbReference type="Gene3D" id="3.30.390.50">
    <property type="entry name" value="CO dehydrogenase flavoprotein, C-terminal domain"/>
    <property type="match status" value="1"/>
</dbReference>
<evidence type="ECO:0000313" key="3">
    <source>
        <dbReference type="EMBL" id="MDH4571805.1"/>
    </source>
</evidence>
<keyword evidence="4" id="KW-1185">Reference proteome</keyword>
<feature type="domain" description="FAD-binding PCMH-type" evidence="2">
    <location>
        <begin position="1"/>
        <end position="221"/>
    </location>
</feature>
<dbReference type="InterPro" id="IPR016166">
    <property type="entry name" value="FAD-bd_PCMH"/>
</dbReference>
<dbReference type="InterPro" id="IPR051312">
    <property type="entry name" value="Diverse_Substr_Oxidored"/>
</dbReference>
<dbReference type="SUPFAM" id="SSF55447">
    <property type="entry name" value="CO dehydrogenase flavoprotein C-terminal domain-like"/>
    <property type="match status" value="1"/>
</dbReference>
<name>A0ABT6I3A8_9GAMM</name>
<evidence type="ECO:0000256" key="1">
    <source>
        <dbReference type="ARBA" id="ARBA00022827"/>
    </source>
</evidence>
<dbReference type="InterPro" id="IPR036683">
    <property type="entry name" value="CO_DH_flav_C_dom_sf"/>
</dbReference>
<dbReference type="EMBL" id="PGFS01000001">
    <property type="protein sequence ID" value="MDH4571805.1"/>
    <property type="molecule type" value="Genomic_DNA"/>
</dbReference>
<dbReference type="InterPro" id="IPR005107">
    <property type="entry name" value="CO_DH_flav_C"/>
</dbReference>
<dbReference type="SUPFAM" id="SSF56176">
    <property type="entry name" value="FAD-binding/transporter-associated domain-like"/>
    <property type="match status" value="1"/>
</dbReference>
<gene>
    <name evidence="3" type="ORF">CUR86_04545</name>
</gene>
<dbReference type="Gene3D" id="3.30.465.10">
    <property type="match status" value="2"/>
</dbReference>
<evidence type="ECO:0000313" key="4">
    <source>
        <dbReference type="Proteomes" id="UP001162135"/>
    </source>
</evidence>
<reference evidence="3" key="2">
    <citation type="submission" date="2017-11" db="EMBL/GenBank/DDBJ databases">
        <authorList>
            <person name="Das S.K."/>
        </authorList>
    </citation>
    <scope>NUCLEOTIDE SEQUENCE</scope>
    <source>
        <strain evidence="3">S4-41</strain>
    </source>
</reference>
<dbReference type="InterPro" id="IPR016167">
    <property type="entry name" value="FAD-bd_PCMH_sub1"/>
</dbReference>
<reference evidence="3" key="1">
    <citation type="journal article" date="2015" name="Antonie Van Leeuwenhoek">
        <title>Comparative 16S rRNA signatures and multilocus sequence analysis for the genus Salinicola and description of Salinicola acroporae sp. nov., isolated from coral Acropora digitifera.</title>
        <authorList>
            <person name="Lepcha R.T."/>
            <person name="Poddar A."/>
            <person name="Schumann P."/>
            <person name="Das S.K."/>
        </authorList>
    </citation>
    <scope>NUCLEOTIDE SEQUENCE</scope>
    <source>
        <strain evidence="3">S4-41</strain>
    </source>
</reference>
<dbReference type="InterPro" id="IPR036318">
    <property type="entry name" value="FAD-bd_PCMH-like_sf"/>
</dbReference>
<keyword evidence="1" id="KW-0285">Flavoprotein</keyword>
<protein>
    <submittedName>
        <fullName evidence="3">Molybdopterin dehydrogenase</fullName>
    </submittedName>
</protein>
<dbReference type="Pfam" id="PF00941">
    <property type="entry name" value="FAD_binding_5"/>
    <property type="match status" value="1"/>
</dbReference>
<keyword evidence="1" id="KW-0274">FAD</keyword>
<dbReference type="InterPro" id="IPR002346">
    <property type="entry name" value="Mopterin_DH_FAD-bd"/>
</dbReference>
<dbReference type="Pfam" id="PF03450">
    <property type="entry name" value="CO_deh_flav_C"/>
    <property type="match status" value="1"/>
</dbReference>
<evidence type="ECO:0000259" key="2">
    <source>
        <dbReference type="PROSITE" id="PS51387"/>
    </source>
</evidence>
<dbReference type="RefSeq" id="WP_110715647.1">
    <property type="nucleotide sequence ID" value="NZ_PGFS01000001.1"/>
</dbReference>
<organism evidence="3 4">
    <name type="scientific">Salinicola acroporae</name>
    <dbReference type="NCBI Taxonomy" id="1541440"/>
    <lineage>
        <taxon>Bacteria</taxon>
        <taxon>Pseudomonadati</taxon>
        <taxon>Pseudomonadota</taxon>
        <taxon>Gammaproteobacteria</taxon>
        <taxon>Oceanospirillales</taxon>
        <taxon>Halomonadaceae</taxon>
        <taxon>Salinicola</taxon>
    </lineage>
</organism>
<dbReference type="InterPro" id="IPR016169">
    <property type="entry name" value="FAD-bd_PCMH_sub2"/>
</dbReference>
<dbReference type="Proteomes" id="UP001162135">
    <property type="component" value="Unassembled WGS sequence"/>
</dbReference>
<dbReference type="PANTHER" id="PTHR42659:SF1">
    <property type="entry name" value="OXIDOREDUCTASE"/>
    <property type="match status" value="1"/>
</dbReference>
<dbReference type="Gene3D" id="3.30.43.10">
    <property type="entry name" value="Uridine Diphospho-n-acetylenolpyruvylglucosamine Reductase, domain 2"/>
    <property type="match status" value="1"/>
</dbReference>
<dbReference type="SMART" id="SM01092">
    <property type="entry name" value="CO_deh_flav_C"/>
    <property type="match status" value="1"/>
</dbReference>
<proteinExistence type="predicted"/>
<sequence length="333" mass="35752">MRAFDYHQAADGTQAIEQAVRCQQAEYLGGGTNLVDLMRETVERPRTLIDVTRLSRDITDTDGGGLIIGAAATNAALAGDARVRRRYPLLARAILSGASAQIRNMATVGGNLLQRTRCAYFYDTATRCNKREPGAGCDALEGFHRYHAIFGTSSSCIATHPSDMAVALVALDARVHLRGPAGDRQLAITELHREPGERPDLETELQPEELIVAVEVPPLAMAVHSQYRKVRDRASYAFALVSVASMVELDGDIIADTRLALGGVGTKPWRAWQAEAALRGQPATAATLAAAVDAELAAARPLPGNTFKVELARRLMIAELSQRLSDARNGGDA</sequence>
<dbReference type="PROSITE" id="PS51387">
    <property type="entry name" value="FAD_PCMH"/>
    <property type="match status" value="1"/>
</dbReference>
<comment type="caution">
    <text evidence="3">The sequence shown here is derived from an EMBL/GenBank/DDBJ whole genome shotgun (WGS) entry which is preliminary data.</text>
</comment>
<dbReference type="PANTHER" id="PTHR42659">
    <property type="entry name" value="XANTHINE DEHYDROGENASE SUBUNIT C-RELATED"/>
    <property type="match status" value="1"/>
</dbReference>